<dbReference type="CDD" id="cd18808">
    <property type="entry name" value="SF1_C_Upf1"/>
    <property type="match status" value="1"/>
</dbReference>
<dbReference type="GO" id="GO:0051539">
    <property type="term" value="F:4 iron, 4 sulfur cluster binding"/>
    <property type="evidence" value="ECO:0007669"/>
    <property type="project" value="UniProtKB-KW"/>
</dbReference>
<dbReference type="SUPFAM" id="SSF52540">
    <property type="entry name" value="P-loop containing nucleoside triphosphate hydrolases"/>
    <property type="match status" value="1"/>
</dbReference>
<dbReference type="InterPro" id="IPR027417">
    <property type="entry name" value="P-loop_NTPase"/>
</dbReference>
<dbReference type="GO" id="GO:0043139">
    <property type="term" value="F:5'-3' DNA helicase activity"/>
    <property type="evidence" value="ECO:0007669"/>
    <property type="project" value="TreeGrafter"/>
</dbReference>
<dbReference type="InterPro" id="IPR026851">
    <property type="entry name" value="Dna2/JHS1_DEXXQ-box"/>
</dbReference>
<keyword evidence="17" id="KW-0234">DNA repair</keyword>
<evidence type="ECO:0000256" key="5">
    <source>
        <dbReference type="ARBA" id="ARBA00022485"/>
    </source>
</evidence>
<dbReference type="InterPro" id="IPR014808">
    <property type="entry name" value="DNA_replication_fac_Dna2_N"/>
</dbReference>
<feature type="domain" description="DNA2/NAM7 helicase-like C-terminal" evidence="24">
    <location>
        <begin position="948"/>
        <end position="1142"/>
    </location>
</feature>
<dbReference type="Pfam" id="PF13087">
    <property type="entry name" value="AAA_12"/>
    <property type="match status" value="1"/>
</dbReference>
<dbReference type="Gene3D" id="3.90.320.10">
    <property type="match status" value="1"/>
</dbReference>
<evidence type="ECO:0000256" key="6">
    <source>
        <dbReference type="ARBA" id="ARBA00022705"/>
    </source>
</evidence>
<dbReference type="EC" id="3.6.4.12" evidence="4"/>
<gene>
    <name evidence="25" type="primary">dna2</name>
    <name evidence="25" type="ORF">MEQU1_000053</name>
</gene>
<evidence type="ECO:0000256" key="12">
    <source>
        <dbReference type="ARBA" id="ARBA00022806"/>
    </source>
</evidence>
<keyword evidence="16" id="KW-0238">DNA-binding</keyword>
<keyword evidence="14" id="KW-0408">Iron</keyword>
<evidence type="ECO:0000256" key="8">
    <source>
        <dbReference type="ARBA" id="ARBA00022723"/>
    </source>
</evidence>
<dbReference type="Pfam" id="PF08696">
    <property type="entry name" value="Dna2"/>
    <property type="match status" value="1"/>
</dbReference>
<dbReference type="GO" id="GO:0003677">
    <property type="term" value="F:DNA binding"/>
    <property type="evidence" value="ECO:0007669"/>
    <property type="project" value="UniProtKB-KW"/>
</dbReference>
<keyword evidence="13" id="KW-0067">ATP-binding</keyword>
<evidence type="ECO:0000256" key="10">
    <source>
        <dbReference type="ARBA" id="ARBA00022763"/>
    </source>
</evidence>
<protein>
    <recommendedName>
        <fullName evidence="4">DNA helicase</fullName>
        <ecNumber evidence="4">3.6.4.12</ecNumber>
    </recommendedName>
</protein>
<dbReference type="Proteomes" id="UP001214415">
    <property type="component" value="Chromosome 1"/>
</dbReference>
<dbReference type="InterPro" id="IPR041677">
    <property type="entry name" value="DNA2/NAM7_AAA_11"/>
</dbReference>
<name>A0AAF0EAM3_9BASI</name>
<dbReference type="InterPro" id="IPR011604">
    <property type="entry name" value="PDDEXK-like_dom_sf"/>
</dbReference>
<keyword evidence="11 25" id="KW-0378">Hydrolase</keyword>
<keyword evidence="19" id="KW-0511">Multifunctional enzyme</keyword>
<comment type="subcellular location">
    <subcellularLocation>
        <location evidence="2">Nucleus</location>
    </subcellularLocation>
</comment>
<dbReference type="GO" id="GO:0005634">
    <property type="term" value="C:nucleus"/>
    <property type="evidence" value="ECO:0007669"/>
    <property type="project" value="UniProtKB-SubCell"/>
</dbReference>
<reference evidence="25" key="1">
    <citation type="submission" date="2023-03" db="EMBL/GenBank/DDBJ databases">
        <title>Mating type loci evolution in Malassezia.</title>
        <authorList>
            <person name="Coelho M.A."/>
        </authorList>
    </citation>
    <scope>NUCLEOTIDE SEQUENCE</scope>
    <source>
        <strain evidence="25">CBS 12830</strain>
    </source>
</reference>
<keyword evidence="8" id="KW-0479">Metal-binding</keyword>
<dbReference type="GO" id="GO:0006260">
    <property type="term" value="P:DNA replication"/>
    <property type="evidence" value="ECO:0007669"/>
    <property type="project" value="UniProtKB-KW"/>
</dbReference>
<feature type="region of interest" description="Disordered" evidence="21">
    <location>
        <begin position="1"/>
        <end position="70"/>
    </location>
</feature>
<dbReference type="Pfam" id="PF13086">
    <property type="entry name" value="AAA_11"/>
    <property type="match status" value="2"/>
</dbReference>
<dbReference type="GO" id="GO:0046872">
    <property type="term" value="F:metal ion binding"/>
    <property type="evidence" value="ECO:0007669"/>
    <property type="project" value="UniProtKB-KW"/>
</dbReference>
<evidence type="ECO:0000313" key="25">
    <source>
        <dbReference type="EMBL" id="WFD21404.1"/>
    </source>
</evidence>
<evidence type="ECO:0000256" key="18">
    <source>
        <dbReference type="ARBA" id="ARBA00023242"/>
    </source>
</evidence>
<feature type="domain" description="DNA2/NAM7 helicase helicase" evidence="23">
    <location>
        <begin position="873"/>
        <end position="937"/>
    </location>
</feature>
<keyword evidence="12 25" id="KW-0347">Helicase</keyword>
<feature type="domain" description="DNA replication factor Dna2 N-terminal" evidence="22">
    <location>
        <begin position="153"/>
        <end position="387"/>
    </location>
</feature>
<evidence type="ECO:0000256" key="13">
    <source>
        <dbReference type="ARBA" id="ARBA00022840"/>
    </source>
</evidence>
<evidence type="ECO:0000256" key="17">
    <source>
        <dbReference type="ARBA" id="ARBA00023204"/>
    </source>
</evidence>
<evidence type="ECO:0000256" key="19">
    <source>
        <dbReference type="ARBA" id="ARBA00023268"/>
    </source>
</evidence>
<dbReference type="EMBL" id="CP119900">
    <property type="protein sequence ID" value="WFD21404.1"/>
    <property type="molecule type" value="Genomic_DNA"/>
</dbReference>
<keyword evidence="26" id="KW-1185">Reference proteome</keyword>
<accession>A0AAF0EAM3</accession>
<evidence type="ECO:0000256" key="3">
    <source>
        <dbReference type="ARBA" id="ARBA00007913"/>
    </source>
</evidence>
<comment type="cofactor">
    <cofactor evidence="1">
        <name>[4Fe-4S] cluster</name>
        <dbReference type="ChEBI" id="CHEBI:49883"/>
    </cofactor>
</comment>
<keyword evidence="9" id="KW-0547">Nucleotide-binding</keyword>
<evidence type="ECO:0000259" key="22">
    <source>
        <dbReference type="Pfam" id="PF08696"/>
    </source>
</evidence>
<evidence type="ECO:0000256" key="4">
    <source>
        <dbReference type="ARBA" id="ARBA00012551"/>
    </source>
</evidence>
<evidence type="ECO:0000256" key="1">
    <source>
        <dbReference type="ARBA" id="ARBA00001966"/>
    </source>
</evidence>
<dbReference type="CDD" id="cd18041">
    <property type="entry name" value="DEXXQc_DNA2"/>
    <property type="match status" value="1"/>
</dbReference>
<keyword evidence="15" id="KW-0411">Iron-sulfur</keyword>
<evidence type="ECO:0000259" key="23">
    <source>
        <dbReference type="Pfam" id="PF13086"/>
    </source>
</evidence>
<evidence type="ECO:0000256" key="21">
    <source>
        <dbReference type="SAM" id="MobiDB-lite"/>
    </source>
</evidence>
<dbReference type="GO" id="GO:0005737">
    <property type="term" value="C:cytoplasm"/>
    <property type="evidence" value="ECO:0007669"/>
    <property type="project" value="TreeGrafter"/>
</dbReference>
<comment type="catalytic activity">
    <reaction evidence="20">
        <text>ATP + H2O = ADP + phosphate + H(+)</text>
        <dbReference type="Rhea" id="RHEA:13065"/>
        <dbReference type="ChEBI" id="CHEBI:15377"/>
        <dbReference type="ChEBI" id="CHEBI:15378"/>
        <dbReference type="ChEBI" id="CHEBI:30616"/>
        <dbReference type="ChEBI" id="CHEBI:43474"/>
        <dbReference type="ChEBI" id="CHEBI:456216"/>
        <dbReference type="EC" id="3.6.4.12"/>
    </reaction>
</comment>
<keyword evidence="18" id="KW-0539">Nucleus</keyword>
<evidence type="ECO:0000256" key="9">
    <source>
        <dbReference type="ARBA" id="ARBA00022741"/>
    </source>
</evidence>
<comment type="similarity">
    <text evidence="3">Belongs to the DNA2/NAM7 helicase family.</text>
</comment>
<dbReference type="PANTHER" id="PTHR43788">
    <property type="entry name" value="DNA2/NAM7 HELICASE FAMILY MEMBER"/>
    <property type="match status" value="1"/>
</dbReference>
<evidence type="ECO:0000256" key="20">
    <source>
        <dbReference type="ARBA" id="ARBA00047995"/>
    </source>
</evidence>
<dbReference type="InterPro" id="IPR050534">
    <property type="entry name" value="Coronavir_polyprotein_1ab"/>
</dbReference>
<sequence length="1211" mass="132142">MGRAEEDAFLHQLLSELPGTSSGNANRTTARYDAVAAPPGPRTTDSSWAPKRLVRPAPKENPCSAGDHKAKEESALSLGLHQCPADTQATRHFVRATVQAVAELPRAGTRGPTYEKVLELTLTSDPLSQDILPVRPQSLYAGDAELAVPGRAYLRDEWQWCKVQQGDVVHLIGAWVWDEGIRTITLGTFGPASAPEQSHLLILHPDVIISASRLAGVTSCMRKPMLQERIRSPSDSSYVAVLGTMVHGLLQACLLASPAVCTEADDASAHTEAPTTWEHLGNFTRAFIAAEIERQLCLQRSMLLLVQAATEKAREDLWAAVPNLVAFGRTYLATRDACQDVEPWGPVEDPRSEAVVHAKIVRVLSAESDVVSPLYGLKGRMDLVVEAVLRLDTGKTRALLPIEVKSGRVSTSMEHMAQTSLYTLLVADQYGMPVDAGLLLYAQAGTLRRIPRAGKEVRNLILARNEMASYRQIMAALPPMDAPAILPTDNASGGAPSATPAPASPVSVDSFAEFDDDEATLAALDTLEARFSFLPPTIDSAYKCERCYARDACLLYRCAVEQVTDTDSPIAPLYRAATQHLTRTDTDFFAQWDALLSHEERTLQQYQHEMWTISPSERARRGRCVPSAQLEEMDEEHGVFLVPSDAARLGTDDMVALAVQSPQPLFLTRGRIVRVFSDRVCVRTEAPLPHALALARAWHTWSASQPLTFRLDADELMTMMGVPRYNLACLFYADATQRMQQVRERVVHLRTPTWAPLTDRLQESVERHAHACHAMQRMAVERALTAQDYALVLGMPGTGKSTTIAVLVRILLELGQTVLLCSYTHSAVDTIVAKLLDVPVVRIGPYHRIHPRVQSRALERQIAADADADALKAHVAAAPLVAATCLGTSDAILAHRSFDVCIVDEASQITLPTTLGPLRLCERFVLVGDSHQLPPLVRDPEALAHGLATSLFERLSMAHPQAVTALCAQYRMNEAIMSLSNGLVYDGQLQCGNERVAQAQLALSPAPLSEPWLADALAPEHPVVWVDTGAAGATERRHEGALDNEGEAVCVAAMVDALEQHGIHVRDVGVLTPYRQQVAHLRRVCACEVMTLDQAQGRDWSVVLVSLVRSNETGVVGELLRDRRRVNVMLSRAKTKLVLVGSLRTMSSPSASAPMRYVAQEVQAHHTVVPWAPHDKPPQAALSHAAKRARRAAPVGLVHEVLQEHGVACLP</sequence>
<evidence type="ECO:0000256" key="11">
    <source>
        <dbReference type="ARBA" id="ARBA00022801"/>
    </source>
</evidence>
<feature type="domain" description="DNA2/NAM7 helicase helicase" evidence="23">
    <location>
        <begin position="775"/>
        <end position="867"/>
    </location>
</feature>
<keyword evidence="7" id="KW-0540">Nuclease</keyword>
<dbReference type="PANTHER" id="PTHR43788:SF8">
    <property type="entry name" value="DNA-BINDING PROTEIN SMUBP-2"/>
    <property type="match status" value="1"/>
</dbReference>
<dbReference type="GO" id="GO:0017116">
    <property type="term" value="F:single-stranded DNA helicase activity"/>
    <property type="evidence" value="ECO:0007669"/>
    <property type="project" value="InterPro"/>
</dbReference>
<proteinExistence type="inferred from homology"/>
<evidence type="ECO:0000259" key="24">
    <source>
        <dbReference type="Pfam" id="PF13087"/>
    </source>
</evidence>
<dbReference type="Gene3D" id="3.40.50.300">
    <property type="entry name" value="P-loop containing nucleotide triphosphate hydrolases"/>
    <property type="match status" value="2"/>
</dbReference>
<dbReference type="InterPro" id="IPR041679">
    <property type="entry name" value="DNA2/NAM7-like_C"/>
</dbReference>
<keyword evidence="5" id="KW-0004">4Fe-4S</keyword>
<feature type="compositionally biased region" description="Polar residues" evidence="21">
    <location>
        <begin position="18"/>
        <end position="29"/>
    </location>
</feature>
<dbReference type="GO" id="GO:0005524">
    <property type="term" value="F:ATP binding"/>
    <property type="evidence" value="ECO:0007669"/>
    <property type="project" value="UniProtKB-KW"/>
</dbReference>
<evidence type="ECO:0000256" key="14">
    <source>
        <dbReference type="ARBA" id="ARBA00023004"/>
    </source>
</evidence>
<evidence type="ECO:0000256" key="16">
    <source>
        <dbReference type="ARBA" id="ARBA00023125"/>
    </source>
</evidence>
<evidence type="ECO:0000256" key="2">
    <source>
        <dbReference type="ARBA" id="ARBA00004123"/>
    </source>
</evidence>
<dbReference type="AlphaFoldDB" id="A0AAF0EAM3"/>
<evidence type="ECO:0000256" key="7">
    <source>
        <dbReference type="ARBA" id="ARBA00022722"/>
    </source>
</evidence>
<evidence type="ECO:0000256" key="15">
    <source>
        <dbReference type="ARBA" id="ARBA00023014"/>
    </source>
</evidence>
<keyword evidence="6" id="KW-0235">DNA replication</keyword>
<dbReference type="GO" id="GO:0016787">
    <property type="term" value="F:hydrolase activity"/>
    <property type="evidence" value="ECO:0007669"/>
    <property type="project" value="UniProtKB-KW"/>
</dbReference>
<organism evidence="25 26">
    <name type="scientific">Malassezia equina</name>
    <dbReference type="NCBI Taxonomy" id="1381935"/>
    <lineage>
        <taxon>Eukaryota</taxon>
        <taxon>Fungi</taxon>
        <taxon>Dikarya</taxon>
        <taxon>Basidiomycota</taxon>
        <taxon>Ustilaginomycotina</taxon>
        <taxon>Malasseziomycetes</taxon>
        <taxon>Malasseziales</taxon>
        <taxon>Malasseziaceae</taxon>
        <taxon>Malassezia</taxon>
    </lineage>
</organism>
<dbReference type="GO" id="GO:0006281">
    <property type="term" value="P:DNA repair"/>
    <property type="evidence" value="ECO:0007669"/>
    <property type="project" value="UniProtKB-KW"/>
</dbReference>
<dbReference type="InterPro" id="IPR047187">
    <property type="entry name" value="SF1_C_Upf1"/>
</dbReference>
<dbReference type="GO" id="GO:0004518">
    <property type="term" value="F:nuclease activity"/>
    <property type="evidence" value="ECO:0007669"/>
    <property type="project" value="UniProtKB-KW"/>
</dbReference>
<evidence type="ECO:0000313" key="26">
    <source>
        <dbReference type="Proteomes" id="UP001214415"/>
    </source>
</evidence>
<keyword evidence="10" id="KW-0227">DNA damage</keyword>